<protein>
    <submittedName>
        <fullName evidence="1">Uncharacterized protein</fullName>
    </submittedName>
</protein>
<evidence type="ECO:0000313" key="2">
    <source>
        <dbReference type="Proteomes" id="UP000001067"/>
    </source>
</evidence>
<dbReference type="OrthoDB" id="10345667at2759"/>
<evidence type="ECO:0000313" key="1">
    <source>
        <dbReference type="EMBL" id="EFQ95071.1"/>
    </source>
</evidence>
<sequence>MPLKYTSLPLPPNSKSYTHPLHPTLSTLTTPILNYQNQINFFFSYLSAAQPAICSIPAHDNRKLNHQRLTSLLESAKARLKHLVEMTTSVVEVQIIKPNRALTNEAERANAEIGRELVVIGEVLDTMWDLVISEKMDEE</sequence>
<dbReference type="Proteomes" id="UP000001067">
    <property type="component" value="Unassembled WGS sequence"/>
</dbReference>
<accession>E3RGR4</accession>
<dbReference type="EMBL" id="GL532946">
    <property type="protein sequence ID" value="EFQ95071.1"/>
    <property type="molecule type" value="Genomic_DNA"/>
</dbReference>
<keyword evidence="2" id="KW-1185">Reference proteome</keyword>
<dbReference type="KEGG" id="pte:PTT_07015"/>
<proteinExistence type="predicted"/>
<organism evidence="2">
    <name type="scientific">Pyrenophora teres f. teres (strain 0-1)</name>
    <name type="common">Barley net blotch fungus</name>
    <name type="synonym">Drechslera teres f. teres</name>
    <dbReference type="NCBI Taxonomy" id="861557"/>
    <lineage>
        <taxon>Eukaryota</taxon>
        <taxon>Fungi</taxon>
        <taxon>Dikarya</taxon>
        <taxon>Ascomycota</taxon>
        <taxon>Pezizomycotina</taxon>
        <taxon>Dothideomycetes</taxon>
        <taxon>Pleosporomycetidae</taxon>
        <taxon>Pleosporales</taxon>
        <taxon>Pleosporineae</taxon>
        <taxon>Pleosporaceae</taxon>
        <taxon>Pyrenophora</taxon>
    </lineage>
</organism>
<reference evidence="1 2" key="1">
    <citation type="journal article" date="2010" name="Genome Biol.">
        <title>A first genome assembly of the barley fungal pathogen Pyrenophora teres f. teres.</title>
        <authorList>
            <person name="Ellwood S.R."/>
            <person name="Liu Z."/>
            <person name="Syme R.A."/>
            <person name="Lai Z."/>
            <person name="Hane J.K."/>
            <person name="Keiper F."/>
            <person name="Moffat C.S."/>
            <person name="Oliver R.P."/>
            <person name="Friesen T.L."/>
        </authorList>
    </citation>
    <scope>NUCLEOTIDE SEQUENCE [LARGE SCALE GENOMIC DNA]</scope>
    <source>
        <strain evidence="1 2">0-1</strain>
    </source>
</reference>
<dbReference type="HOGENOM" id="CLU_1846135_0_0_1"/>
<gene>
    <name evidence="1" type="ORF">PTT_07015</name>
</gene>
<dbReference type="AlphaFoldDB" id="E3RGR4"/>
<name>E3RGR4_PYRTT</name>